<dbReference type="OrthoDB" id="10253254at2759"/>
<keyword evidence="2" id="KW-0547">Nucleotide-binding</keyword>
<feature type="compositionally biased region" description="Low complexity" evidence="7">
    <location>
        <begin position="136"/>
        <end position="153"/>
    </location>
</feature>
<dbReference type="SMART" id="SM00487">
    <property type="entry name" value="DEXDc"/>
    <property type="match status" value="1"/>
</dbReference>
<protein>
    <recommendedName>
        <fullName evidence="1">RNA helicase</fullName>
        <ecNumber evidence="1">3.6.4.13</ecNumber>
    </recommendedName>
</protein>
<organism evidence="11">
    <name type="scientific">Caenorhabditis brenneri</name>
    <name type="common">Nematode worm</name>
    <dbReference type="NCBI Taxonomy" id="135651"/>
    <lineage>
        <taxon>Eukaryota</taxon>
        <taxon>Metazoa</taxon>
        <taxon>Ecdysozoa</taxon>
        <taxon>Nematoda</taxon>
        <taxon>Chromadorea</taxon>
        <taxon>Rhabditida</taxon>
        <taxon>Rhabditina</taxon>
        <taxon>Rhabditomorpha</taxon>
        <taxon>Rhabditoidea</taxon>
        <taxon>Rhabditidae</taxon>
        <taxon>Peloderinae</taxon>
        <taxon>Caenorhabditis</taxon>
    </lineage>
</organism>
<dbReference type="Pfam" id="PF21010">
    <property type="entry name" value="HA2_C"/>
    <property type="match status" value="1"/>
</dbReference>
<dbReference type="PROSITE" id="PS51192">
    <property type="entry name" value="HELICASE_ATP_BIND_1"/>
    <property type="match status" value="1"/>
</dbReference>
<dbReference type="InterPro" id="IPR027417">
    <property type="entry name" value="P-loop_NTPase"/>
</dbReference>
<feature type="compositionally biased region" description="Basic and acidic residues" evidence="7">
    <location>
        <begin position="159"/>
        <end position="169"/>
    </location>
</feature>
<dbReference type="Proteomes" id="UP000008068">
    <property type="component" value="Unassembled WGS sequence"/>
</dbReference>
<feature type="compositionally biased region" description="Basic residues" evidence="7">
    <location>
        <begin position="62"/>
        <end position="75"/>
    </location>
</feature>
<feature type="region of interest" description="Disordered" evidence="7">
    <location>
        <begin position="21"/>
        <end position="83"/>
    </location>
</feature>
<dbReference type="FunFam" id="3.40.50.300:FF:000145">
    <property type="entry name" value="probable ATP-dependent RNA helicase DHX40"/>
    <property type="match status" value="1"/>
</dbReference>
<dbReference type="STRING" id="135651.G0PFX3"/>
<dbReference type="GO" id="GO:0003725">
    <property type="term" value="F:double-stranded RNA binding"/>
    <property type="evidence" value="ECO:0007669"/>
    <property type="project" value="TreeGrafter"/>
</dbReference>
<dbReference type="Gene3D" id="3.40.50.300">
    <property type="entry name" value="P-loop containing nucleotide triphosphate hydrolases"/>
    <property type="match status" value="2"/>
</dbReference>
<dbReference type="InterPro" id="IPR014001">
    <property type="entry name" value="Helicase_ATP-bd"/>
</dbReference>
<gene>
    <name evidence="10" type="ORF">CAEBREN_31937</name>
</gene>
<dbReference type="GO" id="GO:0003724">
    <property type="term" value="F:RNA helicase activity"/>
    <property type="evidence" value="ECO:0007669"/>
    <property type="project" value="UniProtKB-EC"/>
</dbReference>
<evidence type="ECO:0000259" key="8">
    <source>
        <dbReference type="PROSITE" id="PS51192"/>
    </source>
</evidence>
<dbReference type="Gene3D" id="1.20.120.1080">
    <property type="match status" value="1"/>
</dbReference>
<dbReference type="GO" id="GO:0005524">
    <property type="term" value="F:ATP binding"/>
    <property type="evidence" value="ECO:0007669"/>
    <property type="project" value="UniProtKB-KW"/>
</dbReference>
<evidence type="ECO:0000313" key="10">
    <source>
        <dbReference type="EMBL" id="EGT54637.1"/>
    </source>
</evidence>
<feature type="compositionally biased region" description="Low complexity" evidence="7">
    <location>
        <begin position="104"/>
        <end position="123"/>
    </location>
</feature>
<feature type="domain" description="Helicase ATP-binding" evidence="8">
    <location>
        <begin position="183"/>
        <end position="350"/>
    </location>
</feature>
<feature type="compositionally biased region" description="Low complexity" evidence="7">
    <location>
        <begin position="39"/>
        <end position="53"/>
    </location>
</feature>
<sequence length="865" mass="96906">MHLKSKFPAWKKKKRKFRIDKDGIKNKINPVSQSSGATQNGQVNGVVRQNGGQEPKFLNVTAKKKKRIKRRKNKNKPSLLQTEKELLTSTVQMTNGVLKKIQTISLSEPSSPSTSSKPESPQKSPLPRPKTPTEPSPSTSTPVTSVASPSSTSQNRNILRHEPNFDKFDRPQLPIDVVEQQLMYELASHETLIIIGETGSGKSTQVPQLCVRAGLADSGSIAVTEPRRVAAVSLASRVAVEMGTDVGGIVGFHVRFENATTHKTKIEYMTDGIVLRKALISPLLENYSTVIIDEAHERSLHSDVLMCILKKCQEQRRKGKNPLRLIVMSATLQADKFQSYFDNAKVVLVSGRTFPIEVFHVNPKINKSFSSSDYVYNTVICVKHVHLNEPKGHDILVFLTGSEEIEAVAYQLAELNGSLPASADVIMPVPLYAALRPEKQKEAFKKTPQGARKVIISTNIAETSVTIPGVRVVIDSGKVKIKTFEASNRIDVLKVHNVSKAQAKQRAGRAGRDAPGKCYRLYSREDFQKFEIDNMPEILRCNLSATFLELMKLGMKNPHRLQLIDPPKTENIDAALLELTSLGAIRPLNSDKSKFALTDMGDVFCMYPVSPDHARVLFHAQKEGCVMEAIKIISAMQTDALFSGGSDSKNDAEVERIRRKFETREGDHITLLKLVLTTNLFFDELNKKTEADARYGKSNISLEREYNLAIRKFCNDNMINEQHLKTASMIEEQLKQIAIEQEVPFSTCGNDFTKIRKSLATGMFLNSCEYDRQEDRYRLMINPAITLKIHPSSCLSRSKPAYIVFSELMKTNDLYALQVTLIDVDWVRPLISEHKKMRTNHLAESAQRIQEITNSAPKRKKAKTE</sequence>
<dbReference type="GO" id="GO:0016787">
    <property type="term" value="F:hydrolase activity"/>
    <property type="evidence" value="ECO:0007669"/>
    <property type="project" value="UniProtKB-KW"/>
</dbReference>
<evidence type="ECO:0000256" key="1">
    <source>
        <dbReference type="ARBA" id="ARBA00012552"/>
    </source>
</evidence>
<dbReference type="PANTHER" id="PTHR18934">
    <property type="entry name" value="ATP-DEPENDENT RNA HELICASE"/>
    <property type="match status" value="1"/>
</dbReference>
<dbReference type="Pfam" id="PF00271">
    <property type="entry name" value="Helicase_C"/>
    <property type="match status" value="1"/>
</dbReference>
<name>G0PFX3_CAEBE</name>
<dbReference type="AlphaFoldDB" id="G0PFX3"/>
<dbReference type="InterPro" id="IPR011545">
    <property type="entry name" value="DEAD/DEAH_box_helicase_dom"/>
</dbReference>
<feature type="compositionally biased region" description="Pro residues" evidence="7">
    <location>
        <begin position="124"/>
        <end position="135"/>
    </location>
</feature>
<reference evidence="11" key="1">
    <citation type="submission" date="2011-07" db="EMBL/GenBank/DDBJ databases">
        <authorList>
            <consortium name="Caenorhabditis brenneri Sequencing and Analysis Consortium"/>
            <person name="Wilson R.K."/>
        </authorList>
    </citation>
    <scope>NUCLEOTIDE SEQUENCE [LARGE SCALE GENOMIC DNA]</scope>
    <source>
        <strain evidence="11">PB2801</strain>
    </source>
</reference>
<dbReference type="InterPro" id="IPR007502">
    <property type="entry name" value="Helicase-assoc_dom"/>
</dbReference>
<feature type="compositionally biased region" description="Polar residues" evidence="7">
    <location>
        <begin position="29"/>
        <end position="38"/>
    </location>
</feature>
<keyword evidence="5" id="KW-0067">ATP-binding</keyword>
<keyword evidence="3" id="KW-0378">Hydrolase</keyword>
<dbReference type="CDD" id="cd18791">
    <property type="entry name" value="SF2_C_RHA"/>
    <property type="match status" value="1"/>
</dbReference>
<dbReference type="PROSITE" id="PS51194">
    <property type="entry name" value="HELICASE_CTER"/>
    <property type="match status" value="1"/>
</dbReference>
<dbReference type="GO" id="GO:0005730">
    <property type="term" value="C:nucleolus"/>
    <property type="evidence" value="ECO:0007669"/>
    <property type="project" value="TreeGrafter"/>
</dbReference>
<dbReference type="InterPro" id="IPR002464">
    <property type="entry name" value="DNA/RNA_helicase_DEAH_CS"/>
</dbReference>
<dbReference type="GO" id="GO:0045943">
    <property type="term" value="P:positive regulation of transcription by RNA polymerase I"/>
    <property type="evidence" value="ECO:0007669"/>
    <property type="project" value="TreeGrafter"/>
</dbReference>
<accession>G0PFX3</accession>
<evidence type="ECO:0000259" key="9">
    <source>
        <dbReference type="PROSITE" id="PS51194"/>
    </source>
</evidence>
<dbReference type="PANTHER" id="PTHR18934:SF118">
    <property type="entry name" value="ATP-DEPENDENT RNA HELICASE DHX33"/>
    <property type="match status" value="1"/>
</dbReference>
<dbReference type="InterPro" id="IPR011709">
    <property type="entry name" value="DEAD-box_helicase_OB_fold"/>
</dbReference>
<feature type="domain" description="Helicase C-terminal" evidence="9">
    <location>
        <begin position="381"/>
        <end position="554"/>
    </location>
</feature>
<comment type="catalytic activity">
    <reaction evidence="6">
        <text>ATP + H2O = ADP + phosphate + H(+)</text>
        <dbReference type="Rhea" id="RHEA:13065"/>
        <dbReference type="ChEBI" id="CHEBI:15377"/>
        <dbReference type="ChEBI" id="CHEBI:15378"/>
        <dbReference type="ChEBI" id="CHEBI:30616"/>
        <dbReference type="ChEBI" id="CHEBI:43474"/>
        <dbReference type="ChEBI" id="CHEBI:456216"/>
        <dbReference type="EC" id="3.6.4.13"/>
    </reaction>
</comment>
<dbReference type="InterPro" id="IPR001650">
    <property type="entry name" value="Helicase_C-like"/>
</dbReference>
<evidence type="ECO:0000256" key="6">
    <source>
        <dbReference type="ARBA" id="ARBA00047984"/>
    </source>
</evidence>
<feature type="region of interest" description="Disordered" evidence="7">
    <location>
        <begin position="104"/>
        <end position="169"/>
    </location>
</feature>
<evidence type="ECO:0000313" key="11">
    <source>
        <dbReference type="Proteomes" id="UP000008068"/>
    </source>
</evidence>
<dbReference type="EMBL" id="GL380388">
    <property type="protein sequence ID" value="EGT54637.1"/>
    <property type="molecule type" value="Genomic_DNA"/>
</dbReference>
<dbReference type="SMART" id="SM00490">
    <property type="entry name" value="HELICc"/>
    <property type="match status" value="1"/>
</dbReference>
<dbReference type="SMART" id="SM00847">
    <property type="entry name" value="HA2"/>
    <property type="match status" value="1"/>
</dbReference>
<dbReference type="FunFam" id="3.40.50.300:FF:002125">
    <property type="entry name" value="ATP-dependent helicase HrpB"/>
    <property type="match status" value="1"/>
</dbReference>
<dbReference type="InParanoid" id="G0PFX3"/>
<dbReference type="Pfam" id="PF00270">
    <property type="entry name" value="DEAD"/>
    <property type="match status" value="1"/>
</dbReference>
<evidence type="ECO:0000256" key="5">
    <source>
        <dbReference type="ARBA" id="ARBA00022840"/>
    </source>
</evidence>
<dbReference type="Pfam" id="PF07717">
    <property type="entry name" value="OB_NTP_bind"/>
    <property type="match status" value="1"/>
</dbReference>
<evidence type="ECO:0000256" key="7">
    <source>
        <dbReference type="SAM" id="MobiDB-lite"/>
    </source>
</evidence>
<evidence type="ECO:0000256" key="4">
    <source>
        <dbReference type="ARBA" id="ARBA00022806"/>
    </source>
</evidence>
<keyword evidence="11" id="KW-1185">Reference proteome</keyword>
<dbReference type="SUPFAM" id="SSF52540">
    <property type="entry name" value="P-loop containing nucleoside triphosphate hydrolases"/>
    <property type="match status" value="1"/>
</dbReference>
<evidence type="ECO:0000256" key="2">
    <source>
        <dbReference type="ARBA" id="ARBA00022741"/>
    </source>
</evidence>
<dbReference type="PROSITE" id="PS00690">
    <property type="entry name" value="DEAH_ATP_HELICASE"/>
    <property type="match status" value="1"/>
</dbReference>
<dbReference type="EC" id="3.6.4.13" evidence="1"/>
<dbReference type="eggNOG" id="KOG0922">
    <property type="taxonomic scope" value="Eukaryota"/>
</dbReference>
<keyword evidence="4" id="KW-0347">Helicase</keyword>
<evidence type="ECO:0000256" key="3">
    <source>
        <dbReference type="ARBA" id="ARBA00022801"/>
    </source>
</evidence>
<proteinExistence type="predicted"/>
<dbReference type="HOGENOM" id="CLU_001832_5_9_1"/>